<dbReference type="EMBL" id="JAAMPC010000001">
    <property type="protein sequence ID" value="KAG2332938.1"/>
    <property type="molecule type" value="Genomic_DNA"/>
</dbReference>
<proteinExistence type="predicted"/>
<name>A0A8X7WRD8_BRACI</name>
<dbReference type="Proteomes" id="UP000886595">
    <property type="component" value="Unassembled WGS sequence"/>
</dbReference>
<evidence type="ECO:0000313" key="2">
    <source>
        <dbReference type="Proteomes" id="UP000886595"/>
    </source>
</evidence>
<accession>A0A8X7WRD8</accession>
<feature type="non-terminal residue" evidence="1">
    <location>
        <position position="65"/>
    </location>
</feature>
<comment type="caution">
    <text evidence="1">The sequence shown here is derived from an EMBL/GenBank/DDBJ whole genome shotgun (WGS) entry which is preliminary data.</text>
</comment>
<dbReference type="AlphaFoldDB" id="A0A8X7WRD8"/>
<organism evidence="1 2">
    <name type="scientific">Brassica carinata</name>
    <name type="common">Ethiopian mustard</name>
    <name type="synonym">Abyssinian cabbage</name>
    <dbReference type="NCBI Taxonomy" id="52824"/>
    <lineage>
        <taxon>Eukaryota</taxon>
        <taxon>Viridiplantae</taxon>
        <taxon>Streptophyta</taxon>
        <taxon>Embryophyta</taxon>
        <taxon>Tracheophyta</taxon>
        <taxon>Spermatophyta</taxon>
        <taxon>Magnoliopsida</taxon>
        <taxon>eudicotyledons</taxon>
        <taxon>Gunneridae</taxon>
        <taxon>Pentapetalae</taxon>
        <taxon>rosids</taxon>
        <taxon>malvids</taxon>
        <taxon>Brassicales</taxon>
        <taxon>Brassicaceae</taxon>
        <taxon>Brassiceae</taxon>
        <taxon>Brassica</taxon>
    </lineage>
</organism>
<gene>
    <name evidence="1" type="ORF">Bca52824_004118</name>
</gene>
<keyword evidence="2" id="KW-1185">Reference proteome</keyword>
<reference evidence="1 2" key="1">
    <citation type="submission" date="2020-02" db="EMBL/GenBank/DDBJ databases">
        <authorList>
            <person name="Ma Q."/>
            <person name="Huang Y."/>
            <person name="Song X."/>
            <person name="Pei D."/>
        </authorList>
    </citation>
    <scope>NUCLEOTIDE SEQUENCE [LARGE SCALE GENOMIC DNA]</scope>
    <source>
        <strain evidence="1">Sxm20200214</strain>
        <tissue evidence="1">Leaf</tissue>
    </source>
</reference>
<sequence>MVNDSLGIFMGEDQLPNLLVLNLLVPKDMLQTLNQSRIGKKLHMFMYNVMFEYSTQLDITELNGM</sequence>
<protein>
    <submittedName>
        <fullName evidence="1">Uncharacterized protein</fullName>
    </submittedName>
</protein>
<evidence type="ECO:0000313" key="1">
    <source>
        <dbReference type="EMBL" id="KAG2332938.1"/>
    </source>
</evidence>